<dbReference type="Gene3D" id="3.40.50.410">
    <property type="entry name" value="von Willebrand factor, type A domain"/>
    <property type="match status" value="1"/>
</dbReference>
<dbReference type="PANTHER" id="PTHR22550">
    <property type="entry name" value="SPORE GERMINATION PROTEIN"/>
    <property type="match status" value="1"/>
</dbReference>
<dbReference type="InterPro" id="IPR013105">
    <property type="entry name" value="TPR_2"/>
</dbReference>
<dbReference type="SMART" id="SM00028">
    <property type="entry name" value="TPR"/>
    <property type="match status" value="1"/>
</dbReference>
<sequence length="621" mass="69620">MFAEFHFLRPIWLLALFPALVIGLLLYWFRREQSPWHSLIAAHLQPVLLSTKQALQKQPMLLPTLLLCWLISVVALAGPSWHKLPQPAFALKKATVLVLDMSMSMRATDMLPDRLTQQRFKALDLAQQLKEGELGLLSFAGDAFIIAPLTPDHNNISLLIPDLQPEIMPVQGSNLLAALQQADKLLTQAGYPRGDVVVFTDGFDDNSYLAIQKLLNNWPHRLSILGFGTTDGAPIKLANGELLKNGQGAVVLPKLPQQQLASLAKRHGGIYANASIDGQGLADILAQSPLSALDTAEQLQQIKGDQWQDGAIYLVWLLIPILLWQRRFGAMLTLALFMLPMPQVQANTLQWRDLWQTQQQQAEQDYNAGDFTAAKEKFADPLWQGNAAYRAGDYQTAEQAYRHAATERNTPQSWHNLGNSLAQQQRYADAATAYEQALALQPDMAEAADNAKLMQQLLQQQAADNNSDSEQDKQQDSEQQQSSEQDSEQGSNENTDNNSEQNQDNQQSTEQNNNSSQENAEANASQQKEASEQQQDAEQQALEQQKLAEADDTESSNDEQKQQQAAITEAWPDASPEQQQQLNNLLRKVQDDPALLLRNKMYLEYQKRQHQRLPKGVEQQW</sequence>
<dbReference type="InterPro" id="IPR036465">
    <property type="entry name" value="vWFA_dom_sf"/>
</dbReference>
<feature type="transmembrane region" description="Helical" evidence="5">
    <location>
        <begin position="60"/>
        <end position="81"/>
    </location>
</feature>
<keyword evidence="5" id="KW-0472">Membrane</keyword>
<dbReference type="PROSITE" id="PS50293">
    <property type="entry name" value="TPR_REGION"/>
    <property type="match status" value="1"/>
</dbReference>
<evidence type="ECO:0000256" key="3">
    <source>
        <dbReference type="PROSITE-ProRule" id="PRU00339"/>
    </source>
</evidence>
<keyword evidence="5" id="KW-0812">Transmembrane</keyword>
<evidence type="ECO:0000259" key="6">
    <source>
        <dbReference type="PROSITE" id="PS50234"/>
    </source>
</evidence>
<evidence type="ECO:0000313" key="8">
    <source>
        <dbReference type="Proteomes" id="UP000242258"/>
    </source>
</evidence>
<dbReference type="SMART" id="SM00327">
    <property type="entry name" value="VWA"/>
    <property type="match status" value="1"/>
</dbReference>
<keyword evidence="2 3" id="KW-0802">TPR repeat</keyword>
<evidence type="ECO:0000256" key="1">
    <source>
        <dbReference type="ARBA" id="ARBA00022737"/>
    </source>
</evidence>
<dbReference type="CDD" id="cd00198">
    <property type="entry name" value="vWFA"/>
    <property type="match status" value="1"/>
</dbReference>
<dbReference type="Proteomes" id="UP000242258">
    <property type="component" value="Unassembled WGS sequence"/>
</dbReference>
<dbReference type="OrthoDB" id="9807628at2"/>
<dbReference type="RefSeq" id="WP_070049515.1">
    <property type="nucleotide sequence ID" value="NZ_CBCSDO010000007.1"/>
</dbReference>
<dbReference type="EMBL" id="MKEK01000001">
    <property type="protein sequence ID" value="OEY69946.1"/>
    <property type="molecule type" value="Genomic_DNA"/>
</dbReference>
<reference evidence="8" key="1">
    <citation type="submission" date="2016-09" db="EMBL/GenBank/DDBJ databases">
        <authorList>
            <person name="Wan X."/>
            <person name="Hou S."/>
        </authorList>
    </citation>
    <scope>NUCLEOTIDE SEQUENCE [LARGE SCALE GENOMIC DNA]</scope>
    <source>
        <strain evidence="8">KH87</strain>
    </source>
</reference>
<protein>
    <submittedName>
        <fullName evidence="7">Colicin transporter</fullName>
    </submittedName>
</protein>
<keyword evidence="8" id="KW-1185">Reference proteome</keyword>
<dbReference type="PANTHER" id="PTHR22550:SF14">
    <property type="entry name" value="VWFA DOMAIN-CONTAINING PROTEIN"/>
    <property type="match status" value="1"/>
</dbReference>
<dbReference type="Pfam" id="PF13519">
    <property type="entry name" value="VWA_2"/>
    <property type="match status" value="1"/>
</dbReference>
<feature type="compositionally biased region" description="Low complexity" evidence="4">
    <location>
        <begin position="459"/>
        <end position="468"/>
    </location>
</feature>
<dbReference type="InterPro" id="IPR011990">
    <property type="entry name" value="TPR-like_helical_dom_sf"/>
</dbReference>
<proteinExistence type="predicted"/>
<keyword evidence="5" id="KW-1133">Transmembrane helix</keyword>
<feature type="compositionally biased region" description="Low complexity" evidence="4">
    <location>
        <begin position="477"/>
        <end position="547"/>
    </location>
</feature>
<dbReference type="Pfam" id="PF07719">
    <property type="entry name" value="TPR_2"/>
    <property type="match status" value="1"/>
</dbReference>
<feature type="domain" description="VWFA" evidence="6">
    <location>
        <begin position="94"/>
        <end position="302"/>
    </location>
</feature>
<evidence type="ECO:0000256" key="4">
    <source>
        <dbReference type="SAM" id="MobiDB-lite"/>
    </source>
</evidence>
<evidence type="ECO:0000313" key="7">
    <source>
        <dbReference type="EMBL" id="OEY69946.1"/>
    </source>
</evidence>
<keyword evidence="1" id="KW-0677">Repeat</keyword>
<dbReference type="SUPFAM" id="SSF53300">
    <property type="entry name" value="vWA-like"/>
    <property type="match status" value="1"/>
</dbReference>
<gene>
    <name evidence="7" type="ORF">BI198_10495</name>
</gene>
<feature type="repeat" description="TPR" evidence="3">
    <location>
        <begin position="411"/>
        <end position="444"/>
    </location>
</feature>
<dbReference type="AlphaFoldDB" id="A0A1E7Q726"/>
<name>A0A1E7Q726_9GAMM</name>
<evidence type="ECO:0000256" key="2">
    <source>
        <dbReference type="ARBA" id="ARBA00022803"/>
    </source>
</evidence>
<dbReference type="PROSITE" id="PS50005">
    <property type="entry name" value="TPR"/>
    <property type="match status" value="1"/>
</dbReference>
<dbReference type="Gene3D" id="1.25.40.10">
    <property type="entry name" value="Tetratricopeptide repeat domain"/>
    <property type="match status" value="1"/>
</dbReference>
<dbReference type="InterPro" id="IPR050768">
    <property type="entry name" value="UPF0353/GerABKA_families"/>
</dbReference>
<comment type="caution">
    <text evidence="7">The sequence shown here is derived from an EMBL/GenBank/DDBJ whole genome shotgun (WGS) entry which is preliminary data.</text>
</comment>
<feature type="transmembrane region" description="Helical" evidence="5">
    <location>
        <begin position="12"/>
        <end position="29"/>
    </location>
</feature>
<dbReference type="InterPro" id="IPR019734">
    <property type="entry name" value="TPR_rpt"/>
</dbReference>
<dbReference type="SUPFAM" id="SSF48452">
    <property type="entry name" value="TPR-like"/>
    <property type="match status" value="1"/>
</dbReference>
<dbReference type="InterPro" id="IPR002035">
    <property type="entry name" value="VWF_A"/>
</dbReference>
<feature type="region of interest" description="Disordered" evidence="4">
    <location>
        <begin position="459"/>
        <end position="586"/>
    </location>
</feature>
<evidence type="ECO:0000256" key="5">
    <source>
        <dbReference type="SAM" id="Phobius"/>
    </source>
</evidence>
<accession>A0A1E7Q726</accession>
<dbReference type="PROSITE" id="PS50234">
    <property type="entry name" value="VWFA"/>
    <property type="match status" value="1"/>
</dbReference>
<organism evidence="7 8">
    <name type="scientific">Rheinheimera salexigens</name>
    <dbReference type="NCBI Taxonomy" id="1628148"/>
    <lineage>
        <taxon>Bacteria</taxon>
        <taxon>Pseudomonadati</taxon>
        <taxon>Pseudomonadota</taxon>
        <taxon>Gammaproteobacteria</taxon>
        <taxon>Chromatiales</taxon>
        <taxon>Chromatiaceae</taxon>
        <taxon>Rheinheimera</taxon>
    </lineage>
</organism>
<dbReference type="STRING" id="1628148.BI198_10495"/>